<dbReference type="OrthoDB" id="9182727at2"/>
<sequence>MWNRLEEIWPKLLQKFGIETSAGLVNEMDLALLEEIKAKLNREISIDALPALIDAIDGGNQSDTFQNAAIGIDSSAFLRIANHPKGEDLIDYFGATHSCPLILPGQTIQEFWNNELSAVDTVAKTLAGSFDRFNKDLDRLDSDFSDLRNSLQTALDSFRDDHGTVYSEATVRKTLSLLNALQSKARVPFAPRTSFRPLAEQRQMTKTPPGFRDPGDGDFFVWVDFLLGLKQAQSAGEVFDKAILLTNDSKPDWGRPGSTHPILVAEANAIVGVPFETWTLKKFADKVLEV</sequence>
<dbReference type="EMBL" id="FWXB01000001">
    <property type="protein sequence ID" value="SMC10311.1"/>
    <property type="molecule type" value="Genomic_DNA"/>
</dbReference>
<reference evidence="2 3" key="1">
    <citation type="submission" date="2017-03" db="EMBL/GenBank/DDBJ databases">
        <authorList>
            <person name="Afonso C.L."/>
            <person name="Miller P.J."/>
            <person name="Scott M.A."/>
            <person name="Spackman E."/>
            <person name="Goraichik I."/>
            <person name="Dimitrov K.M."/>
            <person name="Suarez D.L."/>
            <person name="Swayne D.E."/>
        </authorList>
    </citation>
    <scope>NUCLEOTIDE SEQUENCE [LARGE SCALE GENOMIC DNA]</scope>
    <source>
        <strain evidence="2 3">CECT 7745</strain>
    </source>
</reference>
<dbReference type="Proteomes" id="UP000193224">
    <property type="component" value="Unassembled WGS sequence"/>
</dbReference>
<gene>
    <name evidence="2" type="ORF">ROA7745_00117</name>
</gene>
<dbReference type="Pfam" id="PF18476">
    <property type="entry name" value="PIN_8"/>
    <property type="match status" value="1"/>
</dbReference>
<accession>A0A1X7BKY3</accession>
<name>A0A1X7BKY3_9RHOB</name>
<dbReference type="AlphaFoldDB" id="A0A1X7BKY3"/>
<keyword evidence="3" id="KW-1185">Reference proteome</keyword>
<protein>
    <recommendedName>
        <fullName evidence="1">PIN like domain-containing protein</fullName>
    </recommendedName>
</protein>
<dbReference type="InterPro" id="IPR041578">
    <property type="entry name" value="PIN_8"/>
</dbReference>
<organism evidence="2 3">
    <name type="scientific">Roseovarius aestuarii</name>
    <dbReference type="NCBI Taxonomy" id="475083"/>
    <lineage>
        <taxon>Bacteria</taxon>
        <taxon>Pseudomonadati</taxon>
        <taxon>Pseudomonadota</taxon>
        <taxon>Alphaproteobacteria</taxon>
        <taxon>Rhodobacterales</taxon>
        <taxon>Roseobacteraceae</taxon>
        <taxon>Roseovarius</taxon>
    </lineage>
</organism>
<proteinExistence type="predicted"/>
<evidence type="ECO:0000313" key="2">
    <source>
        <dbReference type="EMBL" id="SMC10311.1"/>
    </source>
</evidence>
<evidence type="ECO:0000259" key="1">
    <source>
        <dbReference type="Pfam" id="PF18476"/>
    </source>
</evidence>
<feature type="domain" description="PIN like" evidence="1">
    <location>
        <begin position="137"/>
        <end position="257"/>
    </location>
</feature>
<evidence type="ECO:0000313" key="3">
    <source>
        <dbReference type="Proteomes" id="UP000193224"/>
    </source>
</evidence>